<dbReference type="GO" id="GO:0005763">
    <property type="term" value="C:mitochondrial small ribosomal subunit"/>
    <property type="evidence" value="ECO:0007669"/>
    <property type="project" value="TreeGrafter"/>
</dbReference>
<organism evidence="3 4">
    <name type="scientific">Cyphellophora attinorum</name>
    <dbReference type="NCBI Taxonomy" id="1664694"/>
    <lineage>
        <taxon>Eukaryota</taxon>
        <taxon>Fungi</taxon>
        <taxon>Dikarya</taxon>
        <taxon>Ascomycota</taxon>
        <taxon>Pezizomycotina</taxon>
        <taxon>Eurotiomycetes</taxon>
        <taxon>Chaetothyriomycetidae</taxon>
        <taxon>Chaetothyriales</taxon>
        <taxon>Cyphellophoraceae</taxon>
        <taxon>Cyphellophora</taxon>
    </lineage>
</organism>
<name>A0A0N1H4J0_9EURO</name>
<feature type="domain" description="Small ribosomal subunit protein mS35 mitochondrial conserved" evidence="2">
    <location>
        <begin position="241"/>
        <end position="367"/>
    </location>
</feature>
<feature type="compositionally biased region" description="Basic and acidic residues" evidence="1">
    <location>
        <begin position="381"/>
        <end position="407"/>
    </location>
</feature>
<dbReference type="InterPro" id="IPR019349">
    <property type="entry name" value="Ribosomal_mS35_mit"/>
</dbReference>
<sequence length="407" mass="46846">MATTSRSLSRGLRCICRLTPAKRKHPHPFTQQQRYASNIGKPRPSPTAVPFVTRFEDLAREAGVDDFPDDIEPPSELLVPQTLLTASDLDPEERADYETFTPEQQQSYLDLLNHYKALSESFTSMEDINLLDDSEDGPNAINEDEELSQRDQDKIEAEVNRAHPLDLRIPRATTRASGMGWWADGEDDEMGQFEDADDEWDPNIISSIAENDIQLHREIRQYTRVAAWEMPLLAKYAKPLEPPTKATPLRFRYTTYMGESHPAARKVTLTFTTTDLARSLEPNLTEPQVLKLQKLLATRYNPFNDRVHMSSEKFPNAAQNKRYLGDLLATLIKECRNEEDMFEDIPLDTRHVKREKMKQRYQFPVGWMMTEGRVAQLAESRQVKDGGAHKKAQSEEQRLDRPRSRLM</sequence>
<proteinExistence type="predicted"/>
<keyword evidence="3" id="KW-0687">Ribonucleoprotein</keyword>
<feature type="region of interest" description="Disordered" evidence="1">
    <location>
        <begin position="379"/>
        <end position="407"/>
    </location>
</feature>
<dbReference type="InterPro" id="IPR039848">
    <property type="entry name" value="Ribosomal_mS35_mt"/>
</dbReference>
<evidence type="ECO:0000256" key="1">
    <source>
        <dbReference type="SAM" id="MobiDB-lite"/>
    </source>
</evidence>
<evidence type="ECO:0000313" key="3">
    <source>
        <dbReference type="EMBL" id="KPI40264.1"/>
    </source>
</evidence>
<dbReference type="GeneID" id="28740035"/>
<dbReference type="GO" id="GO:0003735">
    <property type="term" value="F:structural constituent of ribosome"/>
    <property type="evidence" value="ECO:0007669"/>
    <property type="project" value="InterPro"/>
</dbReference>
<protein>
    <submittedName>
        <fullName evidence="3">37S ribosomal protein S24, mitochondrial</fullName>
    </submittedName>
</protein>
<evidence type="ECO:0000259" key="2">
    <source>
        <dbReference type="Pfam" id="PF10213"/>
    </source>
</evidence>
<keyword evidence="4" id="KW-1185">Reference proteome</keyword>
<dbReference type="VEuPathDB" id="FungiDB:AB675_7763"/>
<dbReference type="OrthoDB" id="283424at2759"/>
<feature type="compositionally biased region" description="Acidic residues" evidence="1">
    <location>
        <begin position="131"/>
        <end position="146"/>
    </location>
</feature>
<dbReference type="PANTHER" id="PTHR13490">
    <property type="entry name" value="MITOCHONDRIAL 28S RIBOSOMAL PROTEIN S28"/>
    <property type="match status" value="1"/>
</dbReference>
<dbReference type="GO" id="GO:0032543">
    <property type="term" value="P:mitochondrial translation"/>
    <property type="evidence" value="ECO:0007669"/>
    <property type="project" value="InterPro"/>
</dbReference>
<dbReference type="RefSeq" id="XP_018000227.1">
    <property type="nucleotide sequence ID" value="XM_018148155.1"/>
</dbReference>
<feature type="region of interest" description="Disordered" evidence="1">
    <location>
        <begin position="131"/>
        <end position="151"/>
    </location>
</feature>
<comment type="caution">
    <text evidence="3">The sequence shown here is derived from an EMBL/GenBank/DDBJ whole genome shotgun (WGS) entry which is preliminary data.</text>
</comment>
<dbReference type="Proteomes" id="UP000038010">
    <property type="component" value="Unassembled WGS sequence"/>
</dbReference>
<dbReference type="EMBL" id="LFJN01000012">
    <property type="protein sequence ID" value="KPI40264.1"/>
    <property type="molecule type" value="Genomic_DNA"/>
</dbReference>
<dbReference type="AlphaFoldDB" id="A0A0N1H4J0"/>
<dbReference type="STRING" id="1664694.A0A0N1H4J0"/>
<keyword evidence="3" id="KW-0689">Ribosomal protein</keyword>
<gene>
    <name evidence="3" type="ORF">AB675_7763</name>
</gene>
<accession>A0A0N1H4J0</accession>
<dbReference type="PANTHER" id="PTHR13490:SF0">
    <property type="entry name" value="SMALL RIBOSOMAL SUBUNIT PROTEIN MS35"/>
    <property type="match status" value="1"/>
</dbReference>
<evidence type="ECO:0000313" key="4">
    <source>
        <dbReference type="Proteomes" id="UP000038010"/>
    </source>
</evidence>
<dbReference type="Pfam" id="PF10213">
    <property type="entry name" value="MRP-S28"/>
    <property type="match status" value="1"/>
</dbReference>
<reference evidence="3 4" key="1">
    <citation type="submission" date="2015-06" db="EMBL/GenBank/DDBJ databases">
        <title>Draft genome of the ant-associated black yeast Phialophora attae CBS 131958.</title>
        <authorList>
            <person name="Moreno L.F."/>
            <person name="Stielow B.J."/>
            <person name="de Hoog S."/>
            <person name="Vicente V.A."/>
            <person name="Weiss V.A."/>
            <person name="de Vries M."/>
            <person name="Cruz L.M."/>
            <person name="Souza E.M."/>
        </authorList>
    </citation>
    <scope>NUCLEOTIDE SEQUENCE [LARGE SCALE GENOMIC DNA]</scope>
    <source>
        <strain evidence="3 4">CBS 131958</strain>
    </source>
</reference>